<keyword evidence="5" id="KW-0282">Flagellum</keyword>
<dbReference type="Proteomes" id="UP000694845">
    <property type="component" value="Unplaced"/>
</dbReference>
<keyword evidence="7" id="KW-0969">Cilium</keyword>
<evidence type="ECO:0000259" key="14">
    <source>
        <dbReference type="Pfam" id="PF22843"/>
    </source>
</evidence>
<keyword evidence="6 13" id="KW-1133">Transmembrane helix</keyword>
<evidence type="ECO:0000256" key="10">
    <source>
        <dbReference type="ARBA" id="ARBA00023180"/>
    </source>
</evidence>
<evidence type="ECO:0000256" key="5">
    <source>
        <dbReference type="ARBA" id="ARBA00022846"/>
    </source>
</evidence>
<dbReference type="GeneID" id="110974315"/>
<dbReference type="Pfam" id="PF22844">
    <property type="entry name" value="Beta-prop_CATSPERE"/>
    <property type="match status" value="1"/>
</dbReference>
<comment type="similarity">
    <text evidence="1">Belongs to the CATSPERD family.</text>
</comment>
<evidence type="ECO:0000313" key="17">
    <source>
        <dbReference type="Proteomes" id="UP000694845"/>
    </source>
</evidence>
<dbReference type="GO" id="GO:0036128">
    <property type="term" value="C:CatSper complex"/>
    <property type="evidence" value="ECO:0007669"/>
    <property type="project" value="InterPro"/>
</dbReference>
<keyword evidence="4" id="KW-0732">Signal</keyword>
<evidence type="ECO:0000256" key="1">
    <source>
        <dbReference type="ARBA" id="ARBA00010246"/>
    </source>
</evidence>
<evidence type="ECO:0000256" key="9">
    <source>
        <dbReference type="ARBA" id="ARBA00023157"/>
    </source>
</evidence>
<keyword evidence="2" id="KW-1003">Cell membrane</keyword>
<dbReference type="OrthoDB" id="5968869at2759"/>
<dbReference type="KEGG" id="aplc:110974315"/>
<proteinExistence type="inferred from homology"/>
<evidence type="ECO:0000256" key="7">
    <source>
        <dbReference type="ARBA" id="ARBA00023069"/>
    </source>
</evidence>
<feature type="domain" description="CATSPERD/E C-terminal" evidence="16">
    <location>
        <begin position="767"/>
        <end position="962"/>
    </location>
</feature>
<organism evidence="17 18">
    <name type="scientific">Acanthaster planci</name>
    <name type="common">Crown-of-thorns starfish</name>
    <dbReference type="NCBI Taxonomy" id="133434"/>
    <lineage>
        <taxon>Eukaryota</taxon>
        <taxon>Metazoa</taxon>
        <taxon>Echinodermata</taxon>
        <taxon>Eleutherozoa</taxon>
        <taxon>Asterozoa</taxon>
        <taxon>Asteroidea</taxon>
        <taxon>Valvatacea</taxon>
        <taxon>Valvatida</taxon>
        <taxon>Acanthasteridae</taxon>
        <taxon>Acanthaster</taxon>
    </lineage>
</organism>
<evidence type="ECO:0000256" key="3">
    <source>
        <dbReference type="ARBA" id="ARBA00022692"/>
    </source>
</evidence>
<dbReference type="InterPro" id="IPR053816">
    <property type="entry name" value="CATSPERE_beta-prop"/>
</dbReference>
<keyword evidence="8 13" id="KW-0472">Membrane</keyword>
<feature type="domain" description="CATSPERE second N-terminal" evidence="14">
    <location>
        <begin position="141"/>
        <end position="209"/>
    </location>
</feature>
<name>A0A8B7XND6_ACAPL</name>
<evidence type="ECO:0000256" key="12">
    <source>
        <dbReference type="ARBA" id="ARBA00037793"/>
    </source>
</evidence>
<feature type="domain" description="CATSPERE beta-propeller" evidence="15">
    <location>
        <begin position="281"/>
        <end position="618"/>
    </location>
</feature>
<dbReference type="RefSeq" id="XP_022081571.1">
    <property type="nucleotide sequence ID" value="XM_022225879.1"/>
</dbReference>
<comment type="subcellular location">
    <subcellularLocation>
        <location evidence="12">Cell projection</location>
        <location evidence="12">Cilium</location>
        <location evidence="12">Flagellum membrane</location>
        <topology evidence="12">Single-pass type I membrane protein</topology>
    </subcellularLocation>
</comment>
<keyword evidence="3 13" id="KW-0812">Transmembrane</keyword>
<dbReference type="AlphaFoldDB" id="A0A8B7XND6"/>
<dbReference type="InterPro" id="IPR028751">
    <property type="entry name" value="CATSPERD/E"/>
</dbReference>
<dbReference type="InterPro" id="IPR053814">
    <property type="entry name" value="CATSPERD/E_C"/>
</dbReference>
<evidence type="ECO:0000256" key="4">
    <source>
        <dbReference type="ARBA" id="ARBA00022729"/>
    </source>
</evidence>
<dbReference type="InterPro" id="IPR053817">
    <property type="entry name" value="CATSPERE_NTD2"/>
</dbReference>
<evidence type="ECO:0000256" key="6">
    <source>
        <dbReference type="ARBA" id="ARBA00022989"/>
    </source>
</evidence>
<evidence type="ECO:0000256" key="11">
    <source>
        <dbReference type="ARBA" id="ARBA00023273"/>
    </source>
</evidence>
<protein>
    <submittedName>
        <fullName evidence="18">Cation channel sperm-associated protein subunit epsilon-like</fullName>
    </submittedName>
</protein>
<evidence type="ECO:0000259" key="16">
    <source>
        <dbReference type="Pfam" id="PF22850"/>
    </source>
</evidence>
<dbReference type="Pfam" id="PF22850">
    <property type="entry name" value="CATSPERD-E_C"/>
    <property type="match status" value="1"/>
</dbReference>
<gene>
    <name evidence="18" type="primary">LOC110974315</name>
</gene>
<evidence type="ECO:0000313" key="18">
    <source>
        <dbReference type="RefSeq" id="XP_022081571.1"/>
    </source>
</evidence>
<dbReference type="Pfam" id="PF22843">
    <property type="entry name" value="CATSPERE_NTD2"/>
    <property type="match status" value="1"/>
</dbReference>
<dbReference type="PANTHER" id="PTHR33722:SF4">
    <property type="entry name" value="CATION CHANNEL SPERM-ASSOCIATED PROTEIN SUBUNIT EPSILON-LIKE"/>
    <property type="match status" value="1"/>
</dbReference>
<dbReference type="OMA" id="CPPGRHI"/>
<keyword evidence="9" id="KW-1015">Disulfide bond</keyword>
<evidence type="ECO:0000256" key="13">
    <source>
        <dbReference type="SAM" id="Phobius"/>
    </source>
</evidence>
<sequence length="989" mass="111201">MKVYFLPVRTAILVGILLTILTCVCHVCCDHRQLRPCVWRITPLQSDAEAGFIRTSVPFQVSYLDTACTQELQWQVTEICTVQNSSSLQTVITCQYPGRHTILPVVHQSCSQCVPVGKTVLVRNSSLCYRWYAVSIHNSSIWSAPDTNPGQWTAETLRVWVVDWAEADDDERNHIATSPSYFSAGLTRMFHRKNQRPTVTQVHASSQQQLRTDNITFKQNLSYWEVFVSVPFYLEAELKIKGRPDRAVNMCFIGDTTVLLTNRWLSSATQDETTQLRHASGHPTRLVQDPCASHVAVLLSENSVLLTQDGFLTSKNLTLPSHLVKNLNLDVESVAFTPTHLILLMDSKVWGLPRTMVNLTQVTGLTGQAAMKGQDWCIPSTLHKSHQAVSFNASSLFLISTVSLSDHRLISQEIPLPLSVLRMLGFTAEVELEIQDVAFESFSNLLELVVTVTQNSHSSVVFLQYNITLASWTHERFWLDVRDTRGTVSLKFSSGAHLHSFLFWDQKRLFFSYQNGQYGTFSVRGSDSAVSNVSSNEMIEQVSISQSGDILVLLSSNCLYYSQIGQTTLVSLSASELVSSHAYLLFDLLGNVFVVGLESNGSSLQHWRWQYPLKVEVAGALHDAGISCPYRRFEHTDVAGIYYLDIGNVIQLWTCLTFPSDADIKLQVVSSSPGLLHITEEDLWAYHPGRLAINKTLTIQPSLNLETRLANDVIGWTGDIKLEVRPDQEDLGCEKPTSMVAHFSVGCPPGRHIRVRKPDRCSHFSNYTIPRDAYLEENGSNPEDIKIVKYDWAMFACPITAHYQLPFRPSLDLYDHDEIVTEVDANYVVTEEQGRVDFSYNTSMLQAGCHTLAPTPLTNNSDEIVASERYQHCFILNGTKDLAALKRQNYHVLNQTGLASLTWTTGINNSIYQFTATVVDPRYSFCRLQAKFAVLVYGHPPEVQPKPVTQVSLGTFAVLTFALGVISYMYYRKGHIKKLEEQLFDYNTD</sequence>
<keyword evidence="10" id="KW-0325">Glycoprotein</keyword>
<evidence type="ECO:0000256" key="2">
    <source>
        <dbReference type="ARBA" id="ARBA00022475"/>
    </source>
</evidence>
<dbReference type="PANTHER" id="PTHR33722">
    <property type="entry name" value="CATION CHANNEL SPERM-ASSOCIATED PROTEIN SUBUNIT DELTA-RELATED"/>
    <property type="match status" value="1"/>
</dbReference>
<keyword evidence="17" id="KW-1185">Reference proteome</keyword>
<evidence type="ECO:0000259" key="15">
    <source>
        <dbReference type="Pfam" id="PF22844"/>
    </source>
</evidence>
<accession>A0A8B7XND6</accession>
<feature type="transmembrane region" description="Helical" evidence="13">
    <location>
        <begin position="951"/>
        <end position="971"/>
    </location>
</feature>
<reference evidence="18" key="1">
    <citation type="submission" date="2025-08" db="UniProtKB">
        <authorList>
            <consortium name="RefSeq"/>
        </authorList>
    </citation>
    <scope>IDENTIFICATION</scope>
</reference>
<evidence type="ECO:0000256" key="8">
    <source>
        <dbReference type="ARBA" id="ARBA00023136"/>
    </source>
</evidence>
<keyword evidence="11" id="KW-0966">Cell projection</keyword>